<dbReference type="OrthoDB" id="5059218at2759"/>
<name>A0A2G5V851_9PELO</name>
<dbReference type="GO" id="GO:0006024">
    <property type="term" value="P:glycosaminoglycan biosynthetic process"/>
    <property type="evidence" value="ECO:0007669"/>
    <property type="project" value="TreeGrafter"/>
</dbReference>
<dbReference type="SUPFAM" id="SSF52413">
    <property type="entry name" value="UDP-glucose/GDP-mannose dehydrogenase C-terminal domain"/>
    <property type="match status" value="1"/>
</dbReference>
<dbReference type="InterPro" id="IPR014027">
    <property type="entry name" value="UDP-Glc/GDP-Man_DH_C"/>
</dbReference>
<proteinExistence type="predicted"/>
<dbReference type="PANTHER" id="PTHR11374:SF3">
    <property type="entry name" value="UDP-GLUCOSE 6-DEHYDROGENASE"/>
    <property type="match status" value="1"/>
</dbReference>
<sequence length="286" mass="32782">MGFYCSVRIYSLNNIAGWSSIRGSCFRKDVLSLVYLCESLNLPQVAEYWQGVINVNNWQRRRFADQKIALFGFAFKKNTGDTRESSAIRVMKHLMEEHAKLSVYDPKVQKSQMINDLAAVTSADDVTRLVTVETDPYAAARGIVVLTEWIELDLDYNKIYDNMQHPPAIFDSRLILDQKALRGIGFRTFPIGTAPDQAYNLKCGFEANSIHRSVRSATIELQYYRVYSFMCEALHLATLDGCDENERQQMFKKQLYVSLYNLDAQIHRSVSLLRSKTQGEAEVIFN</sequence>
<keyword evidence="4" id="KW-1185">Reference proteome</keyword>
<evidence type="ECO:0000259" key="2">
    <source>
        <dbReference type="SMART" id="SM00984"/>
    </source>
</evidence>
<dbReference type="EMBL" id="PDUG01000002">
    <property type="protein sequence ID" value="PIC47984.1"/>
    <property type="molecule type" value="Genomic_DNA"/>
</dbReference>
<gene>
    <name evidence="3" type="primary">Cnig_chr_II.g7136</name>
    <name evidence="3" type="ORF">B9Z55_007136</name>
</gene>
<dbReference type="STRING" id="1611254.A0A2G5V851"/>
<dbReference type="GO" id="GO:0003979">
    <property type="term" value="F:UDP-glucose 6-dehydrogenase activity"/>
    <property type="evidence" value="ECO:0007669"/>
    <property type="project" value="UniProtKB-EC"/>
</dbReference>
<dbReference type="InterPro" id="IPR036220">
    <property type="entry name" value="UDP-Glc/GDP-Man_DH_C_sf"/>
</dbReference>
<accession>A0A2G5V851</accession>
<dbReference type="Gene3D" id="3.40.50.720">
    <property type="entry name" value="NAD(P)-binding Rossmann-like Domain"/>
    <property type="match status" value="1"/>
</dbReference>
<comment type="catalytic activity">
    <reaction evidence="1">
        <text>UDP-alpha-D-glucose + 2 NAD(+) + H2O = UDP-alpha-D-glucuronate + 2 NADH + 3 H(+)</text>
        <dbReference type="Rhea" id="RHEA:23596"/>
        <dbReference type="ChEBI" id="CHEBI:15377"/>
        <dbReference type="ChEBI" id="CHEBI:15378"/>
        <dbReference type="ChEBI" id="CHEBI:57540"/>
        <dbReference type="ChEBI" id="CHEBI:57945"/>
        <dbReference type="ChEBI" id="CHEBI:58052"/>
        <dbReference type="ChEBI" id="CHEBI:58885"/>
        <dbReference type="EC" id="1.1.1.22"/>
    </reaction>
</comment>
<dbReference type="Proteomes" id="UP000230233">
    <property type="component" value="Chromosome II"/>
</dbReference>
<evidence type="ECO:0000313" key="3">
    <source>
        <dbReference type="EMBL" id="PIC47984.1"/>
    </source>
</evidence>
<dbReference type="GO" id="GO:0005634">
    <property type="term" value="C:nucleus"/>
    <property type="evidence" value="ECO:0007669"/>
    <property type="project" value="TreeGrafter"/>
</dbReference>
<dbReference type="Pfam" id="PF03720">
    <property type="entry name" value="UDPG_MGDP_dh_C"/>
    <property type="match status" value="1"/>
</dbReference>
<dbReference type="GO" id="GO:0051287">
    <property type="term" value="F:NAD binding"/>
    <property type="evidence" value="ECO:0007669"/>
    <property type="project" value="InterPro"/>
</dbReference>
<protein>
    <recommendedName>
        <fullName evidence="2">UDP-glucose/GDP-mannose dehydrogenase C-terminal domain-containing protein</fullName>
    </recommendedName>
</protein>
<dbReference type="AlphaFoldDB" id="A0A2G5V851"/>
<evidence type="ECO:0000256" key="1">
    <source>
        <dbReference type="ARBA" id="ARBA00047473"/>
    </source>
</evidence>
<dbReference type="SMART" id="SM00984">
    <property type="entry name" value="UDPG_MGDP_dh_C"/>
    <property type="match status" value="1"/>
</dbReference>
<organism evidence="3 4">
    <name type="scientific">Caenorhabditis nigoni</name>
    <dbReference type="NCBI Taxonomy" id="1611254"/>
    <lineage>
        <taxon>Eukaryota</taxon>
        <taxon>Metazoa</taxon>
        <taxon>Ecdysozoa</taxon>
        <taxon>Nematoda</taxon>
        <taxon>Chromadorea</taxon>
        <taxon>Rhabditida</taxon>
        <taxon>Rhabditina</taxon>
        <taxon>Rhabditomorpha</taxon>
        <taxon>Rhabditoidea</taxon>
        <taxon>Rhabditidae</taxon>
        <taxon>Peloderinae</taxon>
        <taxon>Caenorhabditis</taxon>
    </lineage>
</organism>
<evidence type="ECO:0000313" key="4">
    <source>
        <dbReference type="Proteomes" id="UP000230233"/>
    </source>
</evidence>
<comment type="caution">
    <text evidence="3">The sequence shown here is derived from an EMBL/GenBank/DDBJ whole genome shotgun (WGS) entry which is preliminary data.</text>
</comment>
<dbReference type="InterPro" id="IPR028356">
    <property type="entry name" value="UDPglc_DH_euk"/>
</dbReference>
<dbReference type="PANTHER" id="PTHR11374">
    <property type="entry name" value="UDP-GLUCOSE DEHYDROGENASE/UDP-MANNAC DEHYDROGENASE"/>
    <property type="match status" value="1"/>
</dbReference>
<reference evidence="4" key="1">
    <citation type="submission" date="2017-10" db="EMBL/GenBank/DDBJ databases">
        <title>Rapid genome shrinkage in a self-fertile nematode reveals novel sperm competition proteins.</title>
        <authorList>
            <person name="Yin D."/>
            <person name="Schwarz E.M."/>
            <person name="Thomas C.G."/>
            <person name="Felde R.L."/>
            <person name="Korf I.F."/>
            <person name="Cutter A.D."/>
            <person name="Schartner C.M."/>
            <person name="Ralston E.J."/>
            <person name="Meyer B.J."/>
            <person name="Haag E.S."/>
        </authorList>
    </citation>
    <scope>NUCLEOTIDE SEQUENCE [LARGE SCALE GENOMIC DNA]</scope>
    <source>
        <strain evidence="4">JU1422</strain>
    </source>
</reference>
<feature type="domain" description="UDP-glucose/GDP-mannose dehydrogenase C-terminal" evidence="2">
    <location>
        <begin position="69"/>
        <end position="178"/>
    </location>
</feature>